<reference evidence="1 2" key="2">
    <citation type="journal article" date="2011" name="Stand. Genomic Sci.">
        <title>Complete genome sequence of Staphylothermus hellenicus P8.</title>
        <authorList>
            <person name="Anderson I."/>
            <person name="Wirth R."/>
            <person name="Lucas S."/>
            <person name="Copeland A."/>
            <person name="Lapidus A."/>
            <person name="Cheng J.F."/>
            <person name="Goodwin L."/>
            <person name="Pitluck S."/>
            <person name="Davenport K."/>
            <person name="Detter J.C."/>
            <person name="Han C."/>
            <person name="Tapia R."/>
            <person name="Land M."/>
            <person name="Hauser L."/>
            <person name="Pati A."/>
            <person name="Mikhailova N."/>
            <person name="Woyke T."/>
            <person name="Klenk H.P."/>
            <person name="Kyrpides N."/>
            <person name="Ivanova N."/>
        </authorList>
    </citation>
    <scope>NUCLEOTIDE SEQUENCE [LARGE SCALE GENOMIC DNA]</scope>
    <source>
        <strain evidence="2">DSM 12710 / JCM 10830 / BK20S6-10-b1 / P8</strain>
    </source>
</reference>
<keyword evidence="2" id="KW-1185">Reference proteome</keyword>
<name>D7DAJ0_STAHD</name>
<accession>D7DAJ0</accession>
<reference evidence="2" key="1">
    <citation type="submission" date="2010-05" db="EMBL/GenBank/DDBJ databases">
        <title>Complete sequence of Staphylothermus hellenicus DSM 12710.</title>
        <authorList>
            <consortium name="US DOE Joint Genome Institute"/>
            <person name="Lucas S."/>
            <person name="Copeland A."/>
            <person name="Lapidus A."/>
            <person name="Cheng J.-F."/>
            <person name="Bruce D."/>
            <person name="Goodwin L."/>
            <person name="Pitluck S."/>
            <person name="Davenport K."/>
            <person name="Detter J.C."/>
            <person name="Han C."/>
            <person name="Tapia R."/>
            <person name="Larimer F."/>
            <person name="Land M."/>
            <person name="Hauser L."/>
            <person name="Kyrpides N."/>
            <person name="Mikhailova N."/>
            <person name="Anderson I.J."/>
            <person name="Woyke T."/>
        </authorList>
    </citation>
    <scope>NUCLEOTIDE SEQUENCE [LARGE SCALE GENOMIC DNA]</scope>
    <source>
        <strain evidence="2">DSM 12710 / JCM 10830 / BK20S6-10-b1 / P8</strain>
    </source>
</reference>
<dbReference type="OrthoDB" id="56053at2157"/>
<sequence>MKILRTGFYTVIILGLLKKHDPLYGYKIKPLIKQLSNNILDPREQSI</sequence>
<dbReference type="EMBL" id="CP002051">
    <property type="protein sequence ID" value="ADI31187.1"/>
    <property type="molecule type" value="Genomic_DNA"/>
</dbReference>
<dbReference type="AlphaFoldDB" id="D7DAJ0"/>
<dbReference type="GeneID" id="58786963"/>
<evidence type="ECO:0000313" key="1">
    <source>
        <dbReference type="EMBL" id="ADI31187.1"/>
    </source>
</evidence>
<proteinExistence type="predicted"/>
<dbReference type="RefSeq" id="WP_013142385.1">
    <property type="nucleotide sequence ID" value="NC_014205.1"/>
</dbReference>
<dbReference type="KEGG" id="shc:Shell_0035"/>
<dbReference type="Proteomes" id="UP000002573">
    <property type="component" value="Chromosome"/>
</dbReference>
<dbReference type="InterPro" id="IPR036388">
    <property type="entry name" value="WH-like_DNA-bd_sf"/>
</dbReference>
<dbReference type="eggNOG" id="arCOG00001">
    <property type="taxonomic scope" value="Archaea"/>
</dbReference>
<evidence type="ECO:0000313" key="2">
    <source>
        <dbReference type="Proteomes" id="UP000002573"/>
    </source>
</evidence>
<gene>
    <name evidence="1" type="ordered locus">Shell_0035</name>
</gene>
<dbReference type="STRING" id="591019.Shell_0035"/>
<dbReference type="Gene3D" id="1.10.10.10">
    <property type="entry name" value="Winged helix-like DNA-binding domain superfamily/Winged helix DNA-binding domain"/>
    <property type="match status" value="1"/>
</dbReference>
<protein>
    <submittedName>
        <fullName evidence="1">Uncharacterized protein</fullName>
    </submittedName>
</protein>
<dbReference type="HOGENOM" id="CLU_3163286_0_0_2"/>
<organism evidence="1 2">
    <name type="scientific">Staphylothermus hellenicus (strain DSM 12710 / JCM 10830 / BK20S6-10-b1 / P8)</name>
    <dbReference type="NCBI Taxonomy" id="591019"/>
    <lineage>
        <taxon>Archaea</taxon>
        <taxon>Thermoproteota</taxon>
        <taxon>Thermoprotei</taxon>
        <taxon>Desulfurococcales</taxon>
        <taxon>Desulfurococcaceae</taxon>
        <taxon>Staphylothermus</taxon>
    </lineage>
</organism>